<protein>
    <submittedName>
        <fullName evidence="1">Uncharacterized protein</fullName>
    </submittedName>
</protein>
<keyword evidence="2" id="KW-1185">Reference proteome</keyword>
<accession>A0A166CX35</accession>
<sequence>MSFEVRKPLLVQLIRRYRDEASAQGRDIPPWRPILDSEVESIFLKSNFPLLAEAYRVSQGWPADRRTTPSLDLKPWTKLPTELLRETFEWVNEINKQDGLGRTLTPLLIVFPLGRQAYGDCSIFFRVMLIGPPSVRCVGIPTLFATMYRGSRTTEISIRKSVLSLVVQSSLHYLSRCGGSSGLPLSKSSARVERLSPTFG</sequence>
<name>A0A166CX35_9AGAM</name>
<dbReference type="EMBL" id="KV428073">
    <property type="protein sequence ID" value="KZT37913.1"/>
    <property type="molecule type" value="Genomic_DNA"/>
</dbReference>
<organism evidence="1 2">
    <name type="scientific">Sistotremastrum suecicum HHB10207 ss-3</name>
    <dbReference type="NCBI Taxonomy" id="1314776"/>
    <lineage>
        <taxon>Eukaryota</taxon>
        <taxon>Fungi</taxon>
        <taxon>Dikarya</taxon>
        <taxon>Basidiomycota</taxon>
        <taxon>Agaricomycotina</taxon>
        <taxon>Agaricomycetes</taxon>
        <taxon>Sistotremastrales</taxon>
        <taxon>Sistotremastraceae</taxon>
        <taxon>Sistotremastrum</taxon>
    </lineage>
</organism>
<dbReference type="Proteomes" id="UP000076798">
    <property type="component" value="Unassembled WGS sequence"/>
</dbReference>
<reference evidence="1 2" key="1">
    <citation type="journal article" date="2016" name="Mol. Biol. Evol.">
        <title>Comparative Genomics of Early-Diverging Mushroom-Forming Fungi Provides Insights into the Origins of Lignocellulose Decay Capabilities.</title>
        <authorList>
            <person name="Nagy L.G."/>
            <person name="Riley R."/>
            <person name="Tritt A."/>
            <person name="Adam C."/>
            <person name="Daum C."/>
            <person name="Floudas D."/>
            <person name="Sun H."/>
            <person name="Yadav J.S."/>
            <person name="Pangilinan J."/>
            <person name="Larsson K.H."/>
            <person name="Matsuura K."/>
            <person name="Barry K."/>
            <person name="Labutti K."/>
            <person name="Kuo R."/>
            <person name="Ohm R.A."/>
            <person name="Bhattacharya S.S."/>
            <person name="Shirouzu T."/>
            <person name="Yoshinaga Y."/>
            <person name="Martin F.M."/>
            <person name="Grigoriev I.V."/>
            <person name="Hibbett D.S."/>
        </authorList>
    </citation>
    <scope>NUCLEOTIDE SEQUENCE [LARGE SCALE GENOMIC DNA]</scope>
    <source>
        <strain evidence="1 2">HHB10207 ss-3</strain>
    </source>
</reference>
<evidence type="ECO:0000313" key="1">
    <source>
        <dbReference type="EMBL" id="KZT37913.1"/>
    </source>
</evidence>
<dbReference type="AlphaFoldDB" id="A0A166CX35"/>
<gene>
    <name evidence="1" type="ORF">SISSUDRAFT_807661</name>
</gene>
<proteinExistence type="predicted"/>
<evidence type="ECO:0000313" key="2">
    <source>
        <dbReference type="Proteomes" id="UP000076798"/>
    </source>
</evidence>